<dbReference type="GO" id="GO:0019814">
    <property type="term" value="C:immunoglobulin complex"/>
    <property type="evidence" value="ECO:0007669"/>
    <property type="project" value="UniProtKB-KW"/>
</dbReference>
<keyword evidence="8" id="KW-1185">Reference proteome</keyword>
<feature type="non-terminal residue" evidence="6">
    <location>
        <position position="1"/>
    </location>
</feature>
<sequence>GLQTPGGSLRLLCKGSGFDFSKFGTHMGWMRQVPGKTLEFVAYINSYGDTAYTLYTDYPPSVKDWFSISRDNSQSTVMLQMNSLRDGDMATYSCAR</sequence>
<dbReference type="InterPro" id="IPR013106">
    <property type="entry name" value="Ig_V-set"/>
</dbReference>
<organism evidence="6 8">
    <name type="scientific">Atlantisia rogersi</name>
    <name type="common">Inaccessible Island rail</name>
    <dbReference type="NCBI Taxonomy" id="2478892"/>
    <lineage>
        <taxon>Eukaryota</taxon>
        <taxon>Metazoa</taxon>
        <taxon>Chordata</taxon>
        <taxon>Craniata</taxon>
        <taxon>Vertebrata</taxon>
        <taxon>Euteleostomi</taxon>
        <taxon>Archelosauria</taxon>
        <taxon>Archosauria</taxon>
        <taxon>Dinosauria</taxon>
        <taxon>Saurischia</taxon>
        <taxon>Theropoda</taxon>
        <taxon>Coelurosauria</taxon>
        <taxon>Aves</taxon>
        <taxon>Neognathae</taxon>
        <taxon>Neoaves</taxon>
        <taxon>Gruiformes</taxon>
        <taxon>Rallidae</taxon>
        <taxon>Atlantisia</taxon>
    </lineage>
</organism>
<evidence type="ECO:0000256" key="1">
    <source>
        <dbReference type="ARBA" id="ARBA00022859"/>
    </source>
</evidence>
<comment type="caution">
    <text evidence="6">The sequence shown here is derived from an EMBL/GenBank/DDBJ whole genome shotgun (WGS) entry which is preliminary data.</text>
</comment>
<feature type="domain" description="Ig-like" evidence="4">
    <location>
        <begin position="1"/>
        <end position="96"/>
    </location>
</feature>
<evidence type="ECO:0000313" key="6">
    <source>
        <dbReference type="EMBL" id="NXV76312.1"/>
    </source>
</evidence>
<dbReference type="InterPro" id="IPR007110">
    <property type="entry name" value="Ig-like_dom"/>
</dbReference>
<dbReference type="GO" id="GO:0002250">
    <property type="term" value="P:adaptive immune response"/>
    <property type="evidence" value="ECO:0007669"/>
    <property type="project" value="UniProtKB-KW"/>
</dbReference>
<dbReference type="InterPro" id="IPR036179">
    <property type="entry name" value="Ig-like_dom_sf"/>
</dbReference>
<dbReference type="SUPFAM" id="SSF48726">
    <property type="entry name" value="Immunoglobulin"/>
    <property type="match status" value="1"/>
</dbReference>
<dbReference type="Proteomes" id="UP000518911">
    <property type="component" value="Unassembled WGS sequence"/>
</dbReference>
<dbReference type="AlphaFoldDB" id="A0A7L3WHR2"/>
<name>A0A7L3WHR2_9GRUI</name>
<reference evidence="6 8" key="1">
    <citation type="submission" date="2019-09" db="EMBL/GenBank/DDBJ databases">
        <title>Bird 10,000 Genomes (B10K) Project - Family phase.</title>
        <authorList>
            <person name="Zhang G."/>
        </authorList>
    </citation>
    <scope>NUCLEOTIDE SEQUENCE [LARGE SCALE GENOMIC DNA]</scope>
    <source>
        <strain evidence="6">OUT-0055</strain>
        <tissue evidence="6">Blood</tissue>
    </source>
</reference>
<dbReference type="OrthoDB" id="8865476at2759"/>
<protein>
    <submittedName>
        <fullName evidence="6">HV348 protein</fullName>
    </submittedName>
</protein>
<dbReference type="InterPro" id="IPR050199">
    <property type="entry name" value="IgHV"/>
</dbReference>
<feature type="non-terminal residue" evidence="6">
    <location>
        <position position="96"/>
    </location>
</feature>
<dbReference type="InterPro" id="IPR013783">
    <property type="entry name" value="Ig-like_fold"/>
</dbReference>
<evidence type="ECO:0000313" key="5">
    <source>
        <dbReference type="EMBL" id="NXV75339.1"/>
    </source>
</evidence>
<keyword evidence="2" id="KW-1064">Adaptive immunity</keyword>
<dbReference type="SMART" id="SM00406">
    <property type="entry name" value="IGv"/>
    <property type="match status" value="1"/>
</dbReference>
<keyword evidence="3" id="KW-1280">Immunoglobulin</keyword>
<dbReference type="EMBL" id="VZUJ01070055">
    <property type="protein sequence ID" value="NXV75339.1"/>
    <property type="molecule type" value="Genomic_DNA"/>
</dbReference>
<accession>A0A7L3WHR2</accession>
<evidence type="ECO:0000259" key="4">
    <source>
        <dbReference type="PROSITE" id="PS50835"/>
    </source>
</evidence>
<evidence type="ECO:0000256" key="3">
    <source>
        <dbReference type="ARBA" id="ARBA00043265"/>
    </source>
</evidence>
<dbReference type="PANTHER" id="PTHR23266">
    <property type="entry name" value="IMMUNOGLOBULIN HEAVY CHAIN"/>
    <property type="match status" value="1"/>
</dbReference>
<dbReference type="Pfam" id="PF07686">
    <property type="entry name" value="V-set"/>
    <property type="match status" value="1"/>
</dbReference>
<dbReference type="PROSITE" id="PS50835">
    <property type="entry name" value="IG_LIKE"/>
    <property type="match status" value="1"/>
</dbReference>
<evidence type="ECO:0000313" key="7">
    <source>
        <dbReference type="EMBL" id="NXV81697.1"/>
    </source>
</evidence>
<gene>
    <name evidence="6" type="primary">Ighv348_1</name>
    <name evidence="5" type="synonym">Ighv348_0</name>
    <name evidence="7" type="synonym">Ighv348_4</name>
    <name evidence="5" type="ORF">ATLROG_R13504</name>
    <name evidence="7" type="ORF">ATLROG_R13541</name>
    <name evidence="6" type="ORF">ATLROG_R13693</name>
</gene>
<dbReference type="EMBL" id="VZUJ01075267">
    <property type="protein sequence ID" value="NXV76312.1"/>
    <property type="molecule type" value="Genomic_DNA"/>
</dbReference>
<dbReference type="EMBL" id="VZUJ01121602">
    <property type="protein sequence ID" value="NXV81697.1"/>
    <property type="molecule type" value="Genomic_DNA"/>
</dbReference>
<dbReference type="Gene3D" id="2.60.40.10">
    <property type="entry name" value="Immunoglobulins"/>
    <property type="match status" value="1"/>
</dbReference>
<dbReference type="GO" id="GO:0005576">
    <property type="term" value="C:extracellular region"/>
    <property type="evidence" value="ECO:0007669"/>
    <property type="project" value="UniProtKB-ARBA"/>
</dbReference>
<evidence type="ECO:0000256" key="2">
    <source>
        <dbReference type="ARBA" id="ARBA00023130"/>
    </source>
</evidence>
<evidence type="ECO:0000313" key="8">
    <source>
        <dbReference type="Proteomes" id="UP000518911"/>
    </source>
</evidence>
<proteinExistence type="predicted"/>
<keyword evidence="1" id="KW-0391">Immunity</keyword>